<dbReference type="InterPro" id="IPR004358">
    <property type="entry name" value="Sig_transdc_His_kin-like_C"/>
</dbReference>
<feature type="domain" description="Histidine kinase" evidence="14">
    <location>
        <begin position="693"/>
        <end position="914"/>
    </location>
</feature>
<dbReference type="SMART" id="SM00086">
    <property type="entry name" value="PAC"/>
    <property type="match status" value="5"/>
</dbReference>
<comment type="caution">
    <text evidence="18">The sequence shown here is derived from an EMBL/GenBank/DDBJ whole genome shotgun (WGS) entry which is preliminary data.</text>
</comment>
<evidence type="ECO:0000313" key="18">
    <source>
        <dbReference type="EMBL" id="GAT34258.1"/>
    </source>
</evidence>
<evidence type="ECO:0000256" key="2">
    <source>
        <dbReference type="ARBA" id="ARBA00004370"/>
    </source>
</evidence>
<dbReference type="InterPro" id="IPR003661">
    <property type="entry name" value="HisK_dim/P_dom"/>
</dbReference>
<dbReference type="CDD" id="cd00156">
    <property type="entry name" value="REC"/>
    <property type="match status" value="1"/>
</dbReference>
<dbReference type="SUPFAM" id="SSF52172">
    <property type="entry name" value="CheY-like"/>
    <property type="match status" value="2"/>
</dbReference>
<dbReference type="PROSITE" id="PS50110">
    <property type="entry name" value="RESPONSE_REGULATORY"/>
    <property type="match status" value="2"/>
</dbReference>
<keyword evidence="7" id="KW-0547">Nucleotide-binding</keyword>
<feature type="domain" description="PAC" evidence="17">
    <location>
        <begin position="357"/>
        <end position="409"/>
    </location>
</feature>
<dbReference type="Pfam" id="PF00512">
    <property type="entry name" value="HisKA"/>
    <property type="match status" value="1"/>
</dbReference>
<name>A0A146GCI1_TERSA</name>
<dbReference type="Gene3D" id="3.30.450.20">
    <property type="entry name" value="PAS domain"/>
    <property type="match status" value="5"/>
</dbReference>
<evidence type="ECO:0000313" key="19">
    <source>
        <dbReference type="Proteomes" id="UP000076023"/>
    </source>
</evidence>
<evidence type="ECO:0000256" key="8">
    <source>
        <dbReference type="ARBA" id="ARBA00022777"/>
    </source>
</evidence>
<gene>
    <name evidence="18" type="ORF">TSACC_22683</name>
</gene>
<dbReference type="InterPro" id="IPR001610">
    <property type="entry name" value="PAC"/>
</dbReference>
<dbReference type="InterPro" id="IPR036097">
    <property type="entry name" value="HisK_dim/P_sf"/>
</dbReference>
<evidence type="ECO:0000259" key="14">
    <source>
        <dbReference type="PROSITE" id="PS50109"/>
    </source>
</evidence>
<dbReference type="PROSITE" id="PS50112">
    <property type="entry name" value="PAS"/>
    <property type="match status" value="2"/>
</dbReference>
<feature type="domain" description="PAS" evidence="16">
    <location>
        <begin position="268"/>
        <end position="314"/>
    </location>
</feature>
<comment type="catalytic activity">
    <reaction evidence="1">
        <text>ATP + protein L-histidine = ADP + protein N-phospho-L-histidine.</text>
        <dbReference type="EC" id="2.7.13.3"/>
    </reaction>
</comment>
<dbReference type="Pfam" id="PF00072">
    <property type="entry name" value="Response_reg"/>
    <property type="match status" value="2"/>
</dbReference>
<keyword evidence="8" id="KW-0418">Kinase</keyword>
<keyword evidence="11" id="KW-0472">Membrane</keyword>
<evidence type="ECO:0000256" key="10">
    <source>
        <dbReference type="ARBA" id="ARBA00022989"/>
    </source>
</evidence>
<dbReference type="SUPFAM" id="SSF55874">
    <property type="entry name" value="ATPase domain of HSP90 chaperone/DNA topoisomerase II/histidine kinase"/>
    <property type="match status" value="1"/>
</dbReference>
<dbReference type="Gene3D" id="3.30.565.10">
    <property type="entry name" value="Histidine kinase-like ATPase, C-terminal domain"/>
    <property type="match status" value="1"/>
</dbReference>
<dbReference type="CDD" id="cd00082">
    <property type="entry name" value="HisKA"/>
    <property type="match status" value="1"/>
</dbReference>
<feature type="modified residue" description="4-aspartylphosphate" evidence="12">
    <location>
        <position position="1121"/>
    </location>
</feature>
<dbReference type="STRING" id="690879.TSACC_22683"/>
<dbReference type="PROSITE" id="PS50109">
    <property type="entry name" value="HIS_KIN"/>
    <property type="match status" value="1"/>
</dbReference>
<dbReference type="Pfam" id="PF08447">
    <property type="entry name" value="PAS_3"/>
    <property type="match status" value="2"/>
</dbReference>
<evidence type="ECO:0000259" key="17">
    <source>
        <dbReference type="PROSITE" id="PS50113"/>
    </source>
</evidence>
<feature type="modified residue" description="4-aspartylphosphate" evidence="12">
    <location>
        <position position="983"/>
    </location>
</feature>
<dbReference type="PANTHER" id="PTHR45339:SF5">
    <property type="entry name" value="HISTIDINE KINASE"/>
    <property type="match status" value="1"/>
</dbReference>
<dbReference type="GO" id="GO:0016020">
    <property type="term" value="C:membrane"/>
    <property type="evidence" value="ECO:0007669"/>
    <property type="project" value="UniProtKB-SubCell"/>
</dbReference>
<keyword evidence="19" id="KW-1185">Reference proteome</keyword>
<evidence type="ECO:0000256" key="1">
    <source>
        <dbReference type="ARBA" id="ARBA00000085"/>
    </source>
</evidence>
<feature type="domain" description="PAC" evidence="17">
    <location>
        <begin position="213"/>
        <end position="267"/>
    </location>
</feature>
<evidence type="ECO:0000259" key="16">
    <source>
        <dbReference type="PROSITE" id="PS50112"/>
    </source>
</evidence>
<keyword evidence="6" id="KW-0812">Transmembrane</keyword>
<dbReference type="InterPro" id="IPR036890">
    <property type="entry name" value="HATPase_C_sf"/>
</dbReference>
<evidence type="ECO:0000256" key="4">
    <source>
        <dbReference type="ARBA" id="ARBA00022553"/>
    </source>
</evidence>
<keyword evidence="13" id="KW-0175">Coiled coil</keyword>
<dbReference type="SMART" id="SM00387">
    <property type="entry name" value="HATPase_c"/>
    <property type="match status" value="1"/>
</dbReference>
<keyword evidence="5" id="KW-0808">Transferase</keyword>
<evidence type="ECO:0000256" key="7">
    <source>
        <dbReference type="ARBA" id="ARBA00022741"/>
    </source>
</evidence>
<protein>
    <recommendedName>
        <fullName evidence="3">histidine kinase</fullName>
        <ecNumber evidence="3">2.7.13.3</ecNumber>
    </recommendedName>
</protein>
<evidence type="ECO:0000256" key="6">
    <source>
        <dbReference type="ARBA" id="ARBA00022692"/>
    </source>
</evidence>
<evidence type="ECO:0000256" key="12">
    <source>
        <dbReference type="PROSITE-ProRule" id="PRU00169"/>
    </source>
</evidence>
<dbReference type="NCBIfam" id="TIGR00229">
    <property type="entry name" value="sensory_box"/>
    <property type="match status" value="3"/>
</dbReference>
<dbReference type="GO" id="GO:0005524">
    <property type="term" value="F:ATP binding"/>
    <property type="evidence" value="ECO:0007669"/>
    <property type="project" value="UniProtKB-KW"/>
</dbReference>
<dbReference type="InterPro" id="IPR013655">
    <property type="entry name" value="PAS_fold_3"/>
</dbReference>
<dbReference type="OrthoDB" id="9809348at2"/>
<feature type="domain" description="PAC" evidence="17">
    <location>
        <begin position="616"/>
        <end position="668"/>
    </location>
</feature>
<keyword evidence="10" id="KW-1133">Transmembrane helix</keyword>
<dbReference type="Proteomes" id="UP000076023">
    <property type="component" value="Unassembled WGS sequence"/>
</dbReference>
<dbReference type="FunFam" id="3.30.565.10:FF:000010">
    <property type="entry name" value="Sensor histidine kinase RcsC"/>
    <property type="match status" value="1"/>
</dbReference>
<dbReference type="Gene3D" id="2.10.70.100">
    <property type="match status" value="1"/>
</dbReference>
<dbReference type="InterPro" id="IPR011006">
    <property type="entry name" value="CheY-like_superfamily"/>
</dbReference>
<dbReference type="SUPFAM" id="SSF47384">
    <property type="entry name" value="Homodimeric domain of signal transducing histidine kinase"/>
    <property type="match status" value="1"/>
</dbReference>
<keyword evidence="9" id="KW-0067">ATP-binding</keyword>
<keyword evidence="4 12" id="KW-0597">Phosphoprotein</keyword>
<dbReference type="PRINTS" id="PR00344">
    <property type="entry name" value="BCTRLSENSOR"/>
</dbReference>
<dbReference type="Gene3D" id="3.40.50.2300">
    <property type="match status" value="2"/>
</dbReference>
<dbReference type="EC" id="2.7.13.3" evidence="3"/>
<feature type="domain" description="PAC" evidence="17">
    <location>
        <begin position="483"/>
        <end position="534"/>
    </location>
</feature>
<dbReference type="FunFam" id="1.10.287.130:FF:000004">
    <property type="entry name" value="Ethylene receptor 1"/>
    <property type="match status" value="1"/>
</dbReference>
<evidence type="ECO:0000256" key="13">
    <source>
        <dbReference type="SAM" id="Coils"/>
    </source>
</evidence>
<dbReference type="InterPro" id="IPR035965">
    <property type="entry name" value="PAS-like_dom_sf"/>
</dbReference>
<dbReference type="CDD" id="cd16922">
    <property type="entry name" value="HATPase_EvgS-ArcB-TorS-like"/>
    <property type="match status" value="1"/>
</dbReference>
<evidence type="ECO:0000256" key="9">
    <source>
        <dbReference type="ARBA" id="ARBA00022840"/>
    </source>
</evidence>
<dbReference type="SUPFAM" id="SSF55785">
    <property type="entry name" value="PYP-like sensor domain (PAS domain)"/>
    <property type="match status" value="5"/>
</dbReference>
<comment type="subcellular location">
    <subcellularLocation>
        <location evidence="2">Membrane</location>
    </subcellularLocation>
</comment>
<sequence>MNRFSPADASVFDLSGSPPRIIELIRTAHWDWRPPEDSESLGEGFAELFGWAPEVLPTHPRAWRKFLRGEDVDRMEESFRKHVESRGRIPFREEARYTNANGSLMWVICDGHVIDWGPNGEPLRVTGTHTDVSAVRIQKQRHELLSLVAAHTIHAVIITDADGFIQWANPSFSKITGYSLEEVRGKKPGQVLQGPESDQETIGRLRGAISDGRSCEETLTNYTKSGTPYIVHVKIDPVRDAMGKITHFIAVQTDVTRQVKAQRALAQSESRLRAVLDSATGVALIATNPEGLITYFSRGAETLLGYSSDEVVGKCTPIIFHDALEVEDYAKHLLIEHDLSAEGFRTLTAIAERVGVDSRQWSFICKNGSRKSVALSVTIVRDEHGAVQSYLGTAIDVTQREQMERDIRRSEQQFRGMFELSPVGISFNMMDGSFVDANRALLDSLGYARDELKQMTYWDLTPREYELQELVQLEQMRQTGRYGPYEKEFYHRDGHRVPALLHGVVLENPGSEPTVCSIVQDITESKRTERELRLAAEAQQAAYTLLEAAGRLGRVGHWEWTVLSKVMYWSDVTYEITEVTPSANLSREMMVHLVIESDRDRVINALGDLVRTGQKLDLETQIVTPSGRTKWVHCMAEAVKSKGDQIISLRGVLQDIDERRRAAELLEQRNRELEIATARAEAHARAKEEFLANVSHEIRTPLNAVIGMSELLSGANLLPHERELVETIHSSGNTLLALINDILDFSKIESGQLDLETIKVDLRDCLESAMEVMATTSARKKLDLVCRVHPEVPAWIKGDPTRLRQIFVNLLSNAVKFTTHGEVVATLELRRDLMGRPLIHGEVRDSGIGIPTHRMVKLFQAFSQVDASTTRRYGGTGLGLVICHRLIEKMGGRIWVESDFGHGSLFQFEFPAIAVNSPPRGQVDTLSLRSRRILIADDNAASRDVYRAQAEEECGMIACVTDTADAALDELRRDASYDIILVDSSMRTALGEEIVSGIRALQKETPIVALAPMGATPAPVKSVHHVTVLSRPARRAALLATMVRMIEGRAGENGESRHAIQEPSQGSLLPLRILVAEDNSVNQRVAQLMLHRIGYDAMIVANGVEALHALGTVPFDVVLLDVQMPEMDGLQAAREIRKRTTPSFHPWLIALTANAEESDRTACLEAGMDDYMSKPVSLESLKDSLSRAYHACRGMRQATTTAQS</sequence>
<dbReference type="EMBL" id="BDCO01000002">
    <property type="protein sequence ID" value="GAT34258.1"/>
    <property type="molecule type" value="Genomic_DNA"/>
</dbReference>
<accession>A0A146GCI1</accession>
<dbReference type="InterPro" id="IPR000700">
    <property type="entry name" value="PAS-assoc_C"/>
</dbReference>
<dbReference type="InterPro" id="IPR000014">
    <property type="entry name" value="PAS"/>
</dbReference>
<dbReference type="SMART" id="SM00091">
    <property type="entry name" value="PAS"/>
    <property type="match status" value="5"/>
</dbReference>
<dbReference type="SMART" id="SM00448">
    <property type="entry name" value="REC"/>
    <property type="match status" value="2"/>
</dbReference>
<dbReference type="Pfam" id="PF02518">
    <property type="entry name" value="HATPase_c"/>
    <property type="match status" value="1"/>
</dbReference>
<dbReference type="AlphaFoldDB" id="A0A146GCI1"/>
<dbReference type="PANTHER" id="PTHR45339">
    <property type="entry name" value="HYBRID SIGNAL TRANSDUCTION HISTIDINE KINASE J"/>
    <property type="match status" value="1"/>
</dbReference>
<dbReference type="InterPro" id="IPR005467">
    <property type="entry name" value="His_kinase_dom"/>
</dbReference>
<organism evidence="18 19">
    <name type="scientific">Terrimicrobium sacchariphilum</name>
    <dbReference type="NCBI Taxonomy" id="690879"/>
    <lineage>
        <taxon>Bacteria</taxon>
        <taxon>Pseudomonadati</taxon>
        <taxon>Verrucomicrobiota</taxon>
        <taxon>Terrimicrobiia</taxon>
        <taxon>Terrimicrobiales</taxon>
        <taxon>Terrimicrobiaceae</taxon>
        <taxon>Terrimicrobium</taxon>
    </lineage>
</organism>
<dbReference type="PROSITE" id="PS50113">
    <property type="entry name" value="PAC"/>
    <property type="match status" value="4"/>
</dbReference>
<evidence type="ECO:0000259" key="15">
    <source>
        <dbReference type="PROSITE" id="PS50110"/>
    </source>
</evidence>
<proteinExistence type="predicted"/>
<evidence type="ECO:0000256" key="11">
    <source>
        <dbReference type="ARBA" id="ARBA00023136"/>
    </source>
</evidence>
<dbReference type="Gene3D" id="1.10.287.130">
    <property type="match status" value="1"/>
</dbReference>
<feature type="domain" description="PAS" evidence="16">
    <location>
        <begin position="141"/>
        <end position="212"/>
    </location>
</feature>
<dbReference type="InParanoid" id="A0A146GCI1"/>
<feature type="domain" description="Response regulatory" evidence="15">
    <location>
        <begin position="1072"/>
        <end position="1189"/>
    </location>
</feature>
<feature type="domain" description="Response regulatory" evidence="15">
    <location>
        <begin position="932"/>
        <end position="1046"/>
    </location>
</feature>
<evidence type="ECO:0000256" key="5">
    <source>
        <dbReference type="ARBA" id="ARBA00022679"/>
    </source>
</evidence>
<dbReference type="RefSeq" id="WP_075079904.1">
    <property type="nucleotide sequence ID" value="NZ_BDCO01000002.1"/>
</dbReference>
<dbReference type="SMART" id="SM00388">
    <property type="entry name" value="HisKA"/>
    <property type="match status" value="1"/>
</dbReference>
<dbReference type="InterPro" id="IPR003594">
    <property type="entry name" value="HATPase_dom"/>
</dbReference>
<dbReference type="GO" id="GO:0000155">
    <property type="term" value="F:phosphorelay sensor kinase activity"/>
    <property type="evidence" value="ECO:0007669"/>
    <property type="project" value="InterPro"/>
</dbReference>
<dbReference type="CDD" id="cd17546">
    <property type="entry name" value="REC_hyHK_CKI1_RcsC-like"/>
    <property type="match status" value="1"/>
</dbReference>
<feature type="coiled-coil region" evidence="13">
    <location>
        <begin position="656"/>
        <end position="683"/>
    </location>
</feature>
<reference evidence="19" key="1">
    <citation type="journal article" date="2017" name="Genome Announc.">
        <title>Draft Genome Sequence of Terrimicrobium sacchariphilum NM-5T, a Facultative Anaerobic Soil Bacterium of the Class Spartobacteria.</title>
        <authorList>
            <person name="Qiu Y.L."/>
            <person name="Tourlousse D.M."/>
            <person name="Matsuura N."/>
            <person name="Ohashi A."/>
            <person name="Sekiguchi Y."/>
        </authorList>
    </citation>
    <scope>NUCLEOTIDE SEQUENCE [LARGE SCALE GENOMIC DNA]</scope>
    <source>
        <strain evidence="19">NM-5</strain>
    </source>
</reference>
<dbReference type="Pfam" id="PF13426">
    <property type="entry name" value="PAS_9"/>
    <property type="match status" value="3"/>
</dbReference>
<dbReference type="InterPro" id="IPR001789">
    <property type="entry name" value="Sig_transdc_resp-reg_receiver"/>
</dbReference>
<evidence type="ECO:0000256" key="3">
    <source>
        <dbReference type="ARBA" id="ARBA00012438"/>
    </source>
</evidence>
<dbReference type="CDD" id="cd00130">
    <property type="entry name" value="PAS"/>
    <property type="match status" value="5"/>
</dbReference>